<evidence type="ECO:0000313" key="2">
    <source>
        <dbReference type="Proteomes" id="UP000307517"/>
    </source>
</evidence>
<dbReference type="RefSeq" id="WP_020752187.1">
    <property type="nucleotide sequence ID" value="NZ_CABHIZ010000020.1"/>
</dbReference>
<name>A0AB74IE34_LACRH</name>
<accession>A0AB74IE34</accession>
<reference evidence="1 2" key="1">
    <citation type="submission" date="2019-04" db="EMBL/GenBank/DDBJ databases">
        <title>Genome Announcement to Ensure Probiotic Safety of Lactobacillus rhamnosus UBLR-58.</title>
        <authorList>
            <person name="Sulthana A."/>
            <person name="Lakshmi S.G."/>
            <person name="Madempudi R.S."/>
        </authorList>
    </citation>
    <scope>NUCLEOTIDE SEQUENCE [LARGE SCALE GENOMIC DNA]</scope>
    <source>
        <strain evidence="1 2">UBLR-58</strain>
    </source>
</reference>
<comment type="caution">
    <text evidence="1">The sequence shown here is derived from an EMBL/GenBank/DDBJ whole genome shotgun (WGS) entry which is preliminary data.</text>
</comment>
<evidence type="ECO:0000313" key="1">
    <source>
        <dbReference type="EMBL" id="THC80532.1"/>
    </source>
</evidence>
<proteinExistence type="predicted"/>
<dbReference type="EMBL" id="SSHM01000001">
    <property type="protein sequence ID" value="THC80532.1"/>
    <property type="molecule type" value="Genomic_DNA"/>
</dbReference>
<organism evidence="1 2">
    <name type="scientific">Lacticaseibacillus rhamnosus</name>
    <name type="common">Lactobacillus rhamnosus</name>
    <dbReference type="NCBI Taxonomy" id="47715"/>
    <lineage>
        <taxon>Bacteria</taxon>
        <taxon>Bacillati</taxon>
        <taxon>Bacillota</taxon>
        <taxon>Bacilli</taxon>
        <taxon>Lactobacillales</taxon>
        <taxon>Lactobacillaceae</taxon>
        <taxon>Lacticaseibacillus</taxon>
    </lineage>
</organism>
<dbReference type="InterPro" id="IPR014867">
    <property type="entry name" value="Spore_coat_CotH_CotH2/3/7"/>
</dbReference>
<evidence type="ECO:0008006" key="3">
    <source>
        <dbReference type="Google" id="ProtNLM"/>
    </source>
</evidence>
<sequence length="1037" mass="115665">MVDKQEPYRDPEHIPYENSIREDINNGFVDNISESLATWIRSKQWGLDVRESLALAVEWFSKMKNETPRGTYPTFDDLKKAFPNGDGGKSIYAVLDSQRWYYYKNGAWQDGGVYQIPAIDAAKMDQIGQYLDNLSRNNLVPNAKFQNGLINNAVPSVAGVLLSVSHREGTTWVTVQSPSGTVNNQGVGIVVPRLNSIGQPVIGTGSYRLGVRIVSAVDQNLKITLIPRKANGDWLPSFDFGTFNAHAQKIMAVRNSAHIDVTGQEDNFLIMVWNTDGQPVSFSATDYSLVKEDEVSNNSDLESGYIEAANRDNVFRNSFFTEGTTPWQKGGTDVDFRNELYADKKWLHVWTGGHTGQSVSYLGADGTKLVNGVRNTGVRGSLIIKFNAASVIDIHAIFRDVNGAVLDDVIVNTVKSRDLAVPTKVNFFIPRIGRPDLSTVLITFKDHYSAAFDFNVTEIVGYPIAFEKPDRLSMNVVDDPTLKTGSAYFRTSNGGAYSPVMLLNHRWIKYSCPAASKQPTSRLEYLFNNEETTNDDFRTHNVLVECDVLVDTTGIYTVNATSYDLNNAKVRDYVITALPLTAGVINHIDFILPRFQPDEFNYGFGLCSTSTGDLSYSVSNINIRADVGIDNQGEHAFTSGTNLPVIKIDGTLPTQKGDKTTVTVRILKNGIAKNYFAKLSIQGDSSATYDKKNYKLKLYSDPDCTVKAKFKAAPSWLNEGTIVLKANWIDVTHALNIVSAKLFAEITENRANVNSNLLNASMLGEIQGTPALLYTNSSFHGLYTINTGKDENLFGFDNVPSNAGVLEAQNHFTDKGFGKPTIVITDDITANPDADMEVQVGTTTPEFQAATNRLAQFVSQSDDATFHDQFSQYLDLEAVIDFLIFYQVAECSDSYIKNIEYTTYDGNIWLPIPYDLDSTWGLNWDGKTIFDPEMDMLNTGLTSKNFANFKLNMLMNRTLKAFKPEIKARYTQLRTSVLTPDKVTSMFEEFMDSVGTNAYAKELSRWPNIPSTFFDFKTLRKNVITRFRISDYIFKNL</sequence>
<dbReference type="Proteomes" id="UP000307517">
    <property type="component" value="Unassembled WGS sequence"/>
</dbReference>
<gene>
    <name evidence="1" type="ORF">E6L36_09085</name>
</gene>
<dbReference type="AlphaFoldDB" id="A0AB74IE34"/>
<protein>
    <recommendedName>
        <fullName evidence="3">Spore coat protein CotH</fullName>
    </recommendedName>
</protein>
<dbReference type="Pfam" id="PF08757">
    <property type="entry name" value="CotH"/>
    <property type="match status" value="1"/>
</dbReference>